<evidence type="ECO:0000256" key="9">
    <source>
        <dbReference type="ARBA" id="ARBA00048403"/>
    </source>
</evidence>
<dbReference type="SFLD" id="SFLDG01121">
    <property type="entry name" value="Diphthamide_biosynthesis"/>
    <property type="match status" value="1"/>
</dbReference>
<dbReference type="Gene3D" id="3.40.50.11850">
    <property type="entry name" value="Diphthamide synthesis DPH1/DPH2 domain 2"/>
    <property type="match status" value="1"/>
</dbReference>
<dbReference type="Gene3D" id="3.40.50.11860">
    <property type="entry name" value="Diphthamide synthesis DPH1/DPH2 domain 3"/>
    <property type="match status" value="1"/>
</dbReference>
<evidence type="ECO:0000256" key="4">
    <source>
        <dbReference type="ARBA" id="ARBA00022679"/>
    </source>
</evidence>
<keyword evidence="10" id="KW-0004">4Fe-4S</keyword>
<evidence type="ECO:0000256" key="1">
    <source>
        <dbReference type="ARBA" id="ARBA00001966"/>
    </source>
</evidence>
<dbReference type="Pfam" id="PF01866">
    <property type="entry name" value="Diphthamide_syn"/>
    <property type="match status" value="1"/>
</dbReference>
<dbReference type="PATRIC" id="fig|35746.4.peg.1693"/>
<name>A0A0K1IT11_HALGI</name>
<evidence type="ECO:0000256" key="7">
    <source>
        <dbReference type="ARBA" id="ARBA00023004"/>
    </source>
</evidence>
<dbReference type="Gene3D" id="3.40.50.11840">
    <property type="entry name" value="Diphthamide synthesis DPH1/DPH2 domain 1"/>
    <property type="match status" value="1"/>
</dbReference>
<dbReference type="GO" id="GO:0046872">
    <property type="term" value="F:metal ion binding"/>
    <property type="evidence" value="ECO:0007669"/>
    <property type="project" value="UniProtKB-KW"/>
</dbReference>
<dbReference type="InterPro" id="IPR042264">
    <property type="entry name" value="DPH1/DPH2_2"/>
</dbReference>
<evidence type="ECO:0000313" key="11">
    <source>
        <dbReference type="EMBL" id="AKU07682.1"/>
    </source>
</evidence>
<comment type="pathway">
    <text evidence="2 10">Protein modification; peptidyl-diphthamide biosynthesis.</text>
</comment>
<dbReference type="InterPro" id="IPR022428">
    <property type="entry name" value="Dph2_arc"/>
</dbReference>
<evidence type="ECO:0000256" key="8">
    <source>
        <dbReference type="ARBA" id="ARBA00023014"/>
    </source>
</evidence>
<keyword evidence="5 10" id="KW-0949">S-adenosyl-L-methionine</keyword>
<dbReference type="SFLD" id="SFLDS00032">
    <property type="entry name" value="Radical_SAM_3-amino-3-carboxyp"/>
    <property type="match status" value="1"/>
</dbReference>
<dbReference type="KEGG" id="hgi:ABY42_07945"/>
<comment type="similarity">
    <text evidence="10">Belongs to the DPH1/DPH2 family.</text>
</comment>
<keyword evidence="7 10" id="KW-0408">Iron</keyword>
<evidence type="ECO:0000256" key="6">
    <source>
        <dbReference type="ARBA" id="ARBA00022723"/>
    </source>
</evidence>
<sequence length="344" mass="39099">MSQDATSEGDLRNTGMSLKHDREWDYELEQIVEAIEERDAKRVGLQFPEGLKRRGPAVADDLRQLCDDDVTFMLSGQPCYGACDLDTYLMRRTDVFVHFGHSPMKESDKIIYVPLFSNVDPFPIMEDALDDIEGDEVGLVTTAQHMNRFEDMCDWLEERGYTVQTRKGDDRLTYEGQVLGCNYASADIPADDVLYVGGGKFHPLGLAMEHPDKNVVIADPVNNVVTIADTRKFMKQRYASVHKAMDAEKWGVIFCTKIGQGRMEIAEKILEDNENAYLITMDEVTPDRLRNFDMDAFVNTGCPRITTDDGPRFHKPMLTPQEYRIAVGDEPLDSLQFDTFHGTW</sequence>
<dbReference type="AlphaFoldDB" id="A0A0K1IT11"/>
<dbReference type="GO" id="GO:0017183">
    <property type="term" value="P:protein histidyl modification to diphthamide"/>
    <property type="evidence" value="ECO:0007669"/>
    <property type="project" value="UniProtKB-UniRule"/>
</dbReference>
<dbReference type="FunFam" id="3.40.50.11860:FF:000003">
    <property type="entry name" value="2-(3-amino-3-carboxypropyl)histidine synthase"/>
    <property type="match status" value="1"/>
</dbReference>
<proteinExistence type="inferred from homology"/>
<comment type="catalytic activity">
    <reaction evidence="9 10">
        <text>L-histidyl-[translation elongation factor 2] + S-adenosyl-L-methionine = 2-[(3S)-amino-3-carboxypropyl]-L-histidyl-[translation elongation factor 2] + S-methyl-5'-thioadenosine + H(+)</text>
        <dbReference type="Rhea" id="RHEA:36783"/>
        <dbReference type="Rhea" id="RHEA-COMP:9748"/>
        <dbReference type="Rhea" id="RHEA-COMP:9749"/>
        <dbReference type="ChEBI" id="CHEBI:15378"/>
        <dbReference type="ChEBI" id="CHEBI:17509"/>
        <dbReference type="ChEBI" id="CHEBI:29979"/>
        <dbReference type="ChEBI" id="CHEBI:59789"/>
        <dbReference type="ChEBI" id="CHEBI:73995"/>
        <dbReference type="EC" id="2.5.1.108"/>
    </reaction>
</comment>
<dbReference type="GO" id="GO:0090560">
    <property type="term" value="F:2-(3-amino-3-carboxypropyl)histidine synthase activity"/>
    <property type="evidence" value="ECO:0007669"/>
    <property type="project" value="UniProtKB-UniRule"/>
</dbReference>
<accession>A0A0K1IT11</accession>
<keyword evidence="4 10" id="KW-0808">Transferase</keyword>
<dbReference type="NCBIfam" id="TIGR03682">
    <property type="entry name" value="arCOG04112"/>
    <property type="match status" value="1"/>
</dbReference>
<dbReference type="Proteomes" id="UP000066124">
    <property type="component" value="Chromosome"/>
</dbReference>
<dbReference type="RefSeq" id="WP_050459127.1">
    <property type="nucleotide sequence ID" value="NZ_CP011947.1"/>
</dbReference>
<evidence type="ECO:0000313" key="12">
    <source>
        <dbReference type="Proteomes" id="UP000066124"/>
    </source>
</evidence>
<reference evidence="12" key="1">
    <citation type="journal article" date="2015" name="J. Biotechnol.">
        <title>Complete genome sequence of Haloferax gibbonsii strain ARA6, a potential producer of polyhydroxyalkanoates and halocins isolated from Araruama, Rio de Janeiro, Brasil.</title>
        <authorList>
            <person name="Pinto L.H."/>
            <person name="D'Alincourt Carvalho-Assef A.P."/>
            <person name="Vieira R.P."/>
            <person name="Clementino M.M."/>
            <person name="Albano R.M."/>
        </authorList>
    </citation>
    <scope>NUCLEOTIDE SEQUENCE [LARGE SCALE GENOMIC DNA]</scope>
    <source>
        <strain evidence="12">ARA6</strain>
    </source>
</reference>
<evidence type="ECO:0000256" key="3">
    <source>
        <dbReference type="ARBA" id="ARBA00012221"/>
    </source>
</evidence>
<dbReference type="InterPro" id="IPR035435">
    <property type="entry name" value="DPH1/DPH2_euk_archaea"/>
</dbReference>
<dbReference type="GO" id="GO:0051539">
    <property type="term" value="F:4 iron, 4 sulfur cluster binding"/>
    <property type="evidence" value="ECO:0007669"/>
    <property type="project" value="UniProtKB-UniRule"/>
</dbReference>
<dbReference type="EC" id="2.5.1.108" evidence="3 10"/>
<evidence type="ECO:0000256" key="10">
    <source>
        <dbReference type="PIRNR" id="PIRNR004967"/>
    </source>
</evidence>
<dbReference type="InterPro" id="IPR016435">
    <property type="entry name" value="DPH1/DPH2"/>
</dbReference>
<dbReference type="UniPathway" id="UPA00559"/>
<protein>
    <recommendedName>
        <fullName evidence="3 10">2-(3-amino-3-carboxypropyl)histidine synthase</fullName>
        <ecNumber evidence="3 10">2.5.1.108</ecNumber>
    </recommendedName>
</protein>
<keyword evidence="6 10" id="KW-0479">Metal-binding</keyword>
<dbReference type="NCBIfam" id="TIGR00322">
    <property type="entry name" value="diphth2_R"/>
    <property type="match status" value="1"/>
</dbReference>
<keyword evidence="8 10" id="KW-0411">Iron-sulfur</keyword>
<dbReference type="InterPro" id="IPR042263">
    <property type="entry name" value="DPH1/DPH2_1"/>
</dbReference>
<evidence type="ECO:0000256" key="5">
    <source>
        <dbReference type="ARBA" id="ARBA00022691"/>
    </source>
</evidence>
<gene>
    <name evidence="11" type="ORF">ABY42_07945</name>
</gene>
<dbReference type="InterPro" id="IPR042265">
    <property type="entry name" value="DPH1/DPH2_3"/>
</dbReference>
<dbReference type="PIRSF" id="PIRSF004967">
    <property type="entry name" value="DPH1"/>
    <property type="match status" value="1"/>
</dbReference>
<dbReference type="GeneID" id="25245883"/>
<dbReference type="PANTHER" id="PTHR10762">
    <property type="entry name" value="DIPHTHAMIDE BIOSYNTHESIS PROTEIN"/>
    <property type="match status" value="1"/>
</dbReference>
<organism evidence="11 12">
    <name type="scientific">Haloferax gibbonsii</name>
    <dbReference type="NCBI Taxonomy" id="35746"/>
    <lineage>
        <taxon>Archaea</taxon>
        <taxon>Methanobacteriati</taxon>
        <taxon>Methanobacteriota</taxon>
        <taxon>Stenosarchaea group</taxon>
        <taxon>Halobacteria</taxon>
        <taxon>Halobacteriales</taxon>
        <taxon>Haloferacaceae</taxon>
        <taxon>Haloferax</taxon>
    </lineage>
</organism>
<comment type="cofactor">
    <cofactor evidence="1 10">
        <name>[4Fe-4S] cluster</name>
        <dbReference type="ChEBI" id="CHEBI:49883"/>
    </cofactor>
</comment>
<dbReference type="EMBL" id="CP011947">
    <property type="protein sequence ID" value="AKU07682.1"/>
    <property type="molecule type" value="Genomic_DNA"/>
</dbReference>
<comment type="function">
    <text evidence="10">Catalyzes the first step of diphthamide biosynthesis, i.e. the transfer of the 3-amino-3-carboxypropyl group from S-adenosyl-L-methionine (SAM) to the C2 position of the imidazole ring of the target histidine residue in translation elongation factor 2 (EF-2).</text>
</comment>
<evidence type="ECO:0000256" key="2">
    <source>
        <dbReference type="ARBA" id="ARBA00005156"/>
    </source>
</evidence>
<dbReference type="PANTHER" id="PTHR10762:SF1">
    <property type="entry name" value="2-(3-AMINO-3-CARBOXYPROPYL)HISTIDINE SYNTHASE SUBUNIT 1"/>
    <property type="match status" value="1"/>
</dbReference>